<dbReference type="EMBL" id="BTGU01000043">
    <property type="protein sequence ID" value="GMN52707.1"/>
    <property type="molecule type" value="Genomic_DNA"/>
</dbReference>
<dbReference type="InterPro" id="IPR038588">
    <property type="entry name" value="XS_domain_sf"/>
</dbReference>
<evidence type="ECO:0000256" key="1">
    <source>
        <dbReference type="SAM" id="MobiDB-lite"/>
    </source>
</evidence>
<dbReference type="Pfam" id="PF03468">
    <property type="entry name" value="XS"/>
    <property type="match status" value="1"/>
</dbReference>
<name>A0AA88DEZ9_FICCA</name>
<gene>
    <name evidence="3" type="ORF">TIFTF001_021847</name>
</gene>
<feature type="compositionally biased region" description="Acidic residues" evidence="1">
    <location>
        <begin position="738"/>
        <end position="749"/>
    </location>
</feature>
<dbReference type="AlphaFoldDB" id="A0AA88DEZ9"/>
<dbReference type="PANTHER" id="PTHR46619:SF4">
    <property type="entry name" value="XS DOMAIN-CONTAINING PROTEIN-RELATED"/>
    <property type="match status" value="1"/>
</dbReference>
<evidence type="ECO:0000313" key="4">
    <source>
        <dbReference type="Proteomes" id="UP001187192"/>
    </source>
</evidence>
<dbReference type="InterPro" id="IPR005380">
    <property type="entry name" value="XS_domain"/>
</dbReference>
<dbReference type="PANTHER" id="PTHR46619">
    <property type="entry name" value="RNA RECOGNITION MOTIF XS DOMAIN PROTEIN-RELATED"/>
    <property type="match status" value="1"/>
</dbReference>
<protein>
    <recommendedName>
        <fullName evidence="2">XS domain-containing protein</fullName>
    </recommendedName>
</protein>
<sequence length="1032" mass="118392">MEFRRNEGFVRPSPNPRLRDSYEKIVDRREAGHGSMQRSGSPLGLAPQEVGVDPRAGSSVSGRERDYGWHLDRGRTSAGAGTGTGRIRSRSPQSLALEEARKRPHFDDGVGISPRNYSPAPSTELRQRRELGEPKNLNFNDEDAGLRTMHAYGYEHSDPRINKENFSDISLSAGEKHPSVDQKSVVVEDSVPQGSYRSPTHLGPTSVYGDTAGGGHLPSSSRNLDTQHFEHGRLQYQEPIALNRLPVTQSYKDGEKPMFYLRDAVYHMQSGSNSKGLASSSTETSRNEFLAYRESMRLPHASEFKSPAKFAESVGLNAYRERPLVDPEGGQRNPTFYPRTYSPKRVEYKNYMYSKSHEMVDDHGYPGNDLHKTMAPRAQLDYGHAQIIYEHRDMSRPSITQPVVDRNDNIDGPGGNPRKEISYYHHTLEKQAEPDYFDTRRAQHMSKQDGEYLGSGFTHAELGRTMPQDHEISHLGASKDPQIPDLEANYGFGSDAGPQFQEGRFLYSPASKYETEMNRQNARMQNVRDEHGIYKPQDRVMKGKYSIQEEGIAYNPRTTLSGKLYSARQYEDYYESGEEWIDEEMSGLYASRSTGYEHAGYRRAERKYDVQDDPEDFVSDEWFSSQELPHAQKHPIGFPKHYGQGQHTRGRGRPGYIRHYNSQRYDRKDQPYRQQNHYDRRKPLYRQHNQYDRNRQHNHNHNHNQYDRNRHHNQYERKNHLYRQHKVWKRNDDYYEDLQAEDGNNDSDPSEDRVNPEECEPTEDTEEFKLLVHEAFLKYSKMVNANPAVQRRYKEEGKAGSLFCIVCGRSASKEFMDTQRLVTHAFMSHKAGLRAEHLGLHKAICVLLGWSTVVPDDTITWVPQVLPKAEALAQKEDLILWPPVIIVHNISFSHTNPEMWKVVTMEALEAFIRGKGLIRGRIKVCLGKPADQSVMVVKFLGTFTGLGDAEKLHRYFADCKRGRLDLELAMSNNIEIDINREAGNLEEQILYGYLGISEDLDRVDYITRNSGLIKSKKEIQDLANAPVKPKEA</sequence>
<comment type="caution">
    <text evidence="3">The sequence shown here is derived from an EMBL/GenBank/DDBJ whole genome shotgun (WGS) entry which is preliminary data.</text>
</comment>
<organism evidence="3 4">
    <name type="scientific">Ficus carica</name>
    <name type="common">Common fig</name>
    <dbReference type="NCBI Taxonomy" id="3494"/>
    <lineage>
        <taxon>Eukaryota</taxon>
        <taxon>Viridiplantae</taxon>
        <taxon>Streptophyta</taxon>
        <taxon>Embryophyta</taxon>
        <taxon>Tracheophyta</taxon>
        <taxon>Spermatophyta</taxon>
        <taxon>Magnoliopsida</taxon>
        <taxon>eudicotyledons</taxon>
        <taxon>Gunneridae</taxon>
        <taxon>Pentapetalae</taxon>
        <taxon>rosids</taxon>
        <taxon>fabids</taxon>
        <taxon>Rosales</taxon>
        <taxon>Moraceae</taxon>
        <taxon>Ficeae</taxon>
        <taxon>Ficus</taxon>
    </lineage>
</organism>
<feature type="compositionally biased region" description="Basic and acidic residues" evidence="1">
    <location>
        <begin position="664"/>
        <end position="682"/>
    </location>
</feature>
<feature type="compositionally biased region" description="Basic and acidic residues" evidence="1">
    <location>
        <begin position="98"/>
        <end position="108"/>
    </location>
</feature>
<feature type="region of interest" description="Disordered" evidence="1">
    <location>
        <begin position="738"/>
        <end position="764"/>
    </location>
</feature>
<feature type="compositionally biased region" description="Basic and acidic residues" evidence="1">
    <location>
        <begin position="17"/>
        <end position="32"/>
    </location>
</feature>
<feature type="region of interest" description="Disordered" evidence="1">
    <location>
        <begin position="399"/>
        <end position="419"/>
    </location>
</feature>
<evidence type="ECO:0000313" key="3">
    <source>
        <dbReference type="EMBL" id="GMN52707.1"/>
    </source>
</evidence>
<reference evidence="3" key="1">
    <citation type="submission" date="2023-07" db="EMBL/GenBank/DDBJ databases">
        <title>draft genome sequence of fig (Ficus carica).</title>
        <authorList>
            <person name="Takahashi T."/>
            <person name="Nishimura K."/>
        </authorList>
    </citation>
    <scope>NUCLEOTIDE SEQUENCE</scope>
</reference>
<keyword evidence="4" id="KW-1185">Reference proteome</keyword>
<evidence type="ECO:0000259" key="2">
    <source>
        <dbReference type="Pfam" id="PF03468"/>
    </source>
</evidence>
<feature type="compositionally biased region" description="Basic and acidic residues" evidence="1">
    <location>
        <begin position="62"/>
        <end position="75"/>
    </location>
</feature>
<accession>A0AA88DEZ9</accession>
<dbReference type="Gene3D" id="3.30.70.2890">
    <property type="entry name" value="XS domain"/>
    <property type="match status" value="1"/>
</dbReference>
<feature type="region of interest" description="Disordered" evidence="1">
    <location>
        <begin position="1"/>
        <end position="141"/>
    </location>
</feature>
<feature type="region of interest" description="Disordered" evidence="1">
    <location>
        <begin position="633"/>
        <end position="684"/>
    </location>
</feature>
<dbReference type="GO" id="GO:0031047">
    <property type="term" value="P:regulatory ncRNA-mediated gene silencing"/>
    <property type="evidence" value="ECO:0007669"/>
    <property type="project" value="InterPro"/>
</dbReference>
<feature type="domain" description="XS" evidence="2">
    <location>
        <begin position="876"/>
        <end position="1001"/>
    </location>
</feature>
<dbReference type="Proteomes" id="UP001187192">
    <property type="component" value="Unassembled WGS sequence"/>
</dbReference>
<proteinExistence type="predicted"/>